<keyword evidence="2" id="KW-1185">Reference proteome</keyword>
<name>A0A846Z4K2_9ACTN</name>
<reference evidence="1 2" key="1">
    <citation type="submission" date="2020-04" db="EMBL/GenBank/DDBJ databases">
        <title>MicrobeNet Type strains.</title>
        <authorList>
            <person name="Nicholson A.C."/>
        </authorList>
    </citation>
    <scope>NUCLEOTIDE SEQUENCE [LARGE SCALE GENOMIC DNA]</scope>
    <source>
        <strain evidence="1 2">ATCC BAA-277</strain>
    </source>
</reference>
<comment type="caution">
    <text evidence="1">The sequence shown here is derived from an EMBL/GenBank/DDBJ whole genome shotgun (WGS) entry which is preliminary data.</text>
</comment>
<protein>
    <submittedName>
        <fullName evidence="1">Uncharacterized protein</fullName>
    </submittedName>
</protein>
<accession>A0A846Z4K2</accession>
<dbReference type="EMBL" id="JAAXPI010000023">
    <property type="protein sequence ID" value="NKZ05595.1"/>
    <property type="molecule type" value="Genomic_DNA"/>
</dbReference>
<evidence type="ECO:0000313" key="1">
    <source>
        <dbReference type="EMBL" id="NKZ05595.1"/>
    </source>
</evidence>
<proteinExistence type="predicted"/>
<dbReference type="RefSeq" id="WP_157437974.1">
    <property type="nucleotide sequence ID" value="NZ_JAAXPI010000023.1"/>
</dbReference>
<evidence type="ECO:0000313" key="2">
    <source>
        <dbReference type="Proteomes" id="UP000579250"/>
    </source>
</evidence>
<dbReference type="AlphaFoldDB" id="A0A846Z4K2"/>
<organism evidence="1 2">
    <name type="scientific">Actinomadura latina</name>
    <dbReference type="NCBI Taxonomy" id="163603"/>
    <lineage>
        <taxon>Bacteria</taxon>
        <taxon>Bacillati</taxon>
        <taxon>Actinomycetota</taxon>
        <taxon>Actinomycetes</taxon>
        <taxon>Streptosporangiales</taxon>
        <taxon>Thermomonosporaceae</taxon>
        <taxon>Actinomadura</taxon>
    </lineage>
</organism>
<dbReference type="Proteomes" id="UP000579250">
    <property type="component" value="Unassembled WGS sequence"/>
</dbReference>
<gene>
    <name evidence="1" type="ORF">HGB48_17850</name>
</gene>
<sequence>MPSVLIVRLHGSGQVDHVQQGKAVRLGSEPQPFRLVLPLPLETEWPVQLRITCTGTWSTWLQAGDSVPPLEQAIASRGSFICRYIGGAARIQMKHREGGAYTVTELTPEFQRGPRVLSGKGISSAEGELAGSAFLLVEAQGEWHIRVG</sequence>